<evidence type="ECO:0000256" key="4">
    <source>
        <dbReference type="ARBA" id="ARBA00022475"/>
    </source>
</evidence>
<evidence type="ECO:0000256" key="8">
    <source>
        <dbReference type="SAM" id="Phobius"/>
    </source>
</evidence>
<proteinExistence type="inferred from homology"/>
<evidence type="ECO:0000256" key="3">
    <source>
        <dbReference type="ARBA" id="ARBA00022448"/>
    </source>
</evidence>
<protein>
    <submittedName>
        <fullName evidence="9">AI-2E family transporter</fullName>
    </submittedName>
</protein>
<feature type="transmembrane region" description="Helical" evidence="8">
    <location>
        <begin position="281"/>
        <end position="308"/>
    </location>
</feature>
<evidence type="ECO:0000256" key="2">
    <source>
        <dbReference type="ARBA" id="ARBA00009773"/>
    </source>
</evidence>
<evidence type="ECO:0000256" key="6">
    <source>
        <dbReference type="ARBA" id="ARBA00022989"/>
    </source>
</evidence>
<evidence type="ECO:0000313" key="9">
    <source>
        <dbReference type="EMBL" id="ARF12827.1"/>
    </source>
</evidence>
<feature type="transmembrane region" description="Helical" evidence="8">
    <location>
        <begin position="21"/>
        <end position="40"/>
    </location>
</feature>
<evidence type="ECO:0000313" key="10">
    <source>
        <dbReference type="Proteomes" id="UP000192486"/>
    </source>
</evidence>
<keyword evidence="7 8" id="KW-0472">Membrane</keyword>
<feature type="transmembrane region" description="Helical" evidence="8">
    <location>
        <begin position="174"/>
        <end position="199"/>
    </location>
</feature>
<comment type="subcellular location">
    <subcellularLocation>
        <location evidence="1">Cell membrane</location>
        <topology evidence="1">Multi-pass membrane protein</topology>
    </subcellularLocation>
</comment>
<gene>
    <name evidence="9" type="ORF">SporoS204_00755</name>
</gene>
<dbReference type="EMBL" id="CP015108">
    <property type="protein sequence ID" value="ARF12827.1"/>
    <property type="molecule type" value="Genomic_DNA"/>
</dbReference>
<name>A0ABM6JRK9_SPOUR</name>
<keyword evidence="6 8" id="KW-1133">Transmembrane helix</keyword>
<feature type="transmembrane region" description="Helical" evidence="8">
    <location>
        <begin position="52"/>
        <end position="74"/>
    </location>
</feature>
<feature type="transmembrane region" description="Helical" evidence="8">
    <location>
        <begin position="240"/>
        <end position="269"/>
    </location>
</feature>
<dbReference type="Pfam" id="PF01594">
    <property type="entry name" value="AI-2E_transport"/>
    <property type="match status" value="1"/>
</dbReference>
<keyword evidence="10" id="KW-1185">Reference proteome</keyword>
<organism evidence="9 10">
    <name type="scientific">Sporosarcina ureae</name>
    <dbReference type="NCBI Taxonomy" id="1571"/>
    <lineage>
        <taxon>Bacteria</taxon>
        <taxon>Bacillati</taxon>
        <taxon>Bacillota</taxon>
        <taxon>Bacilli</taxon>
        <taxon>Bacillales</taxon>
        <taxon>Caryophanaceae</taxon>
        <taxon>Sporosarcina</taxon>
    </lineage>
</organism>
<feature type="transmembrane region" description="Helical" evidence="8">
    <location>
        <begin position="86"/>
        <end position="110"/>
    </location>
</feature>
<dbReference type="Proteomes" id="UP000192486">
    <property type="component" value="Chromosome"/>
</dbReference>
<accession>A0ABM6JRK9</accession>
<keyword evidence="3" id="KW-0813">Transport</keyword>
<dbReference type="PANTHER" id="PTHR21716">
    <property type="entry name" value="TRANSMEMBRANE PROTEIN"/>
    <property type="match status" value="1"/>
</dbReference>
<evidence type="ECO:0000256" key="7">
    <source>
        <dbReference type="ARBA" id="ARBA00023136"/>
    </source>
</evidence>
<evidence type="ECO:0000256" key="1">
    <source>
        <dbReference type="ARBA" id="ARBA00004651"/>
    </source>
</evidence>
<dbReference type="PANTHER" id="PTHR21716:SF53">
    <property type="entry name" value="PERMEASE PERM-RELATED"/>
    <property type="match status" value="1"/>
</dbReference>
<keyword evidence="4" id="KW-1003">Cell membrane</keyword>
<dbReference type="RefSeq" id="WP_029053775.1">
    <property type="nucleotide sequence ID" value="NZ_CP015108.1"/>
</dbReference>
<dbReference type="InterPro" id="IPR002549">
    <property type="entry name" value="AI-2E-like"/>
</dbReference>
<keyword evidence="5 8" id="KW-0812">Transmembrane</keyword>
<reference evidence="9 10" key="1">
    <citation type="submission" date="2016-04" db="EMBL/GenBank/DDBJ databases">
        <title>Comparative Genomics and Epigenetics of Sporosarcina ureae.</title>
        <authorList>
            <person name="Oliver A.S."/>
            <person name="Cooper K.K."/>
        </authorList>
    </citation>
    <scope>NUCLEOTIDE SEQUENCE [LARGE SCALE GENOMIC DNA]</scope>
    <source>
        <strain evidence="9 10">S204</strain>
    </source>
</reference>
<sequence length="408" mass="45914">MENDKIRTMTTWFRNWFLDNKVVAILLISLVILLNLLVFSKVMHMFHFVKEFLGVVALPIIMAGILFYLVNPLIDMMERKKIKRVWGIALVFMVISGLVAWGVIILIPIIREQATSLIQNWPEYWTQLLAQFESLLSSNLFSQLQGKLDDIDQSIIDSITEQSKGFMDSAFSGIGSVLGTVTNVVIALLTMPILLFFLLKDGRDLPYHTMKLLPTKMRATTYRVLKEINTKISQYIRGQLVVAFFVGLMFWIGLAIVGLEYAVLLAIVAGVLNLVPYLGSFLAIIPIVIIALASSPFMLVKVIIVFAVEQALEGRLIQPLILGSNLKIHPVTIIIVLLTAGKLFGVPGVILGIPAYAVIKVIVEHIFTWYKSYSGLYVEPYNPAPTPNVPIEKRKVKKRKGFNLWKKR</sequence>
<comment type="similarity">
    <text evidence="2">Belongs to the autoinducer-2 exporter (AI-2E) (TC 2.A.86) family.</text>
</comment>
<evidence type="ECO:0000256" key="5">
    <source>
        <dbReference type="ARBA" id="ARBA00022692"/>
    </source>
</evidence>